<dbReference type="EMBL" id="CAJOAY010036342">
    <property type="protein sequence ID" value="CAF4456686.1"/>
    <property type="molecule type" value="Genomic_DNA"/>
</dbReference>
<sequence length="54" mass="6482">MKFWSVKFEHETKTKRKIGVWIQHLEFFRKPIILHDLEKFSTLDQYGCSRLGAG</sequence>
<gene>
    <name evidence="1" type="ORF">OKA104_LOCUS54456</name>
</gene>
<feature type="non-terminal residue" evidence="1">
    <location>
        <position position="54"/>
    </location>
</feature>
<organism evidence="1 2">
    <name type="scientific">Adineta steineri</name>
    <dbReference type="NCBI Taxonomy" id="433720"/>
    <lineage>
        <taxon>Eukaryota</taxon>
        <taxon>Metazoa</taxon>
        <taxon>Spiralia</taxon>
        <taxon>Gnathifera</taxon>
        <taxon>Rotifera</taxon>
        <taxon>Eurotatoria</taxon>
        <taxon>Bdelloidea</taxon>
        <taxon>Adinetida</taxon>
        <taxon>Adinetidae</taxon>
        <taxon>Adineta</taxon>
    </lineage>
</organism>
<dbReference type="Proteomes" id="UP000663881">
    <property type="component" value="Unassembled WGS sequence"/>
</dbReference>
<protein>
    <submittedName>
        <fullName evidence="1">Uncharacterized protein</fullName>
    </submittedName>
</protein>
<evidence type="ECO:0000313" key="2">
    <source>
        <dbReference type="Proteomes" id="UP000663881"/>
    </source>
</evidence>
<evidence type="ECO:0000313" key="1">
    <source>
        <dbReference type="EMBL" id="CAF4456686.1"/>
    </source>
</evidence>
<proteinExistence type="predicted"/>
<comment type="caution">
    <text evidence="1">The sequence shown here is derived from an EMBL/GenBank/DDBJ whole genome shotgun (WGS) entry which is preliminary data.</text>
</comment>
<reference evidence="1" key="1">
    <citation type="submission" date="2021-02" db="EMBL/GenBank/DDBJ databases">
        <authorList>
            <person name="Nowell W R."/>
        </authorList>
    </citation>
    <scope>NUCLEOTIDE SEQUENCE</scope>
</reference>
<dbReference type="AlphaFoldDB" id="A0A820SEJ8"/>
<name>A0A820SEJ8_9BILA</name>
<accession>A0A820SEJ8</accession>